<dbReference type="InterPro" id="IPR050336">
    <property type="entry name" value="Chromosome_partition/occlusion"/>
</dbReference>
<dbReference type="PANTHER" id="PTHR33375:SF1">
    <property type="entry name" value="CHROMOSOME-PARTITIONING PROTEIN PARB-RELATED"/>
    <property type="match status" value="1"/>
</dbReference>
<comment type="caution">
    <text evidence="3">The sequence shown here is derived from an EMBL/GenBank/DDBJ whole genome shotgun (WGS) entry which is preliminary data.</text>
</comment>
<evidence type="ECO:0000256" key="1">
    <source>
        <dbReference type="ARBA" id="ARBA00006295"/>
    </source>
</evidence>
<dbReference type="SMART" id="SM00470">
    <property type="entry name" value="ParB"/>
    <property type="match status" value="1"/>
</dbReference>
<dbReference type="InterPro" id="IPR004437">
    <property type="entry name" value="ParB/RepB/Spo0J"/>
</dbReference>
<dbReference type="InterPro" id="IPR036086">
    <property type="entry name" value="ParB/Sulfiredoxin_sf"/>
</dbReference>
<comment type="similarity">
    <text evidence="1">Belongs to the ParB family.</text>
</comment>
<keyword evidence="4" id="KW-1185">Reference proteome</keyword>
<dbReference type="OrthoDB" id="7812516at2"/>
<dbReference type="RefSeq" id="WP_123643677.1">
    <property type="nucleotide sequence ID" value="NZ_ML119091.1"/>
</dbReference>
<protein>
    <submittedName>
        <fullName evidence="3">ParB/RepB/Spo0J family partition protein</fullName>
    </submittedName>
</protein>
<dbReference type="Pfam" id="PF02195">
    <property type="entry name" value="ParB_N"/>
    <property type="match status" value="1"/>
</dbReference>
<reference evidence="3 4" key="1">
    <citation type="submission" date="2018-10" db="EMBL/GenBank/DDBJ databases">
        <title>Histidinibacterium lentulum gen. nov., sp. nov., a marine bacterium from the culture broth of Picochlorum sp. 122.</title>
        <authorList>
            <person name="Wang G."/>
        </authorList>
    </citation>
    <scope>NUCLEOTIDE SEQUENCE [LARGE SCALE GENOMIC DNA]</scope>
    <source>
        <strain evidence="3 4">B17</strain>
    </source>
</reference>
<dbReference type="GO" id="GO:0007059">
    <property type="term" value="P:chromosome segregation"/>
    <property type="evidence" value="ECO:0007669"/>
    <property type="project" value="TreeGrafter"/>
</dbReference>
<dbReference type="InterPro" id="IPR003115">
    <property type="entry name" value="ParB_N"/>
</dbReference>
<dbReference type="NCBIfam" id="TIGR00180">
    <property type="entry name" value="parB_part"/>
    <property type="match status" value="1"/>
</dbReference>
<dbReference type="GO" id="GO:0005694">
    <property type="term" value="C:chromosome"/>
    <property type="evidence" value="ECO:0007669"/>
    <property type="project" value="TreeGrafter"/>
</dbReference>
<dbReference type="Proteomes" id="UP000268016">
    <property type="component" value="Unassembled WGS sequence"/>
</dbReference>
<name>A0A3N2QR50_9RHOB</name>
<gene>
    <name evidence="3" type="ORF">EAT49_17865</name>
</gene>
<evidence type="ECO:0000259" key="2">
    <source>
        <dbReference type="SMART" id="SM00470"/>
    </source>
</evidence>
<dbReference type="PANTHER" id="PTHR33375">
    <property type="entry name" value="CHROMOSOME-PARTITIONING PROTEIN PARB-RELATED"/>
    <property type="match status" value="1"/>
</dbReference>
<sequence length="291" mass="32712">MTSPLDDALSLTEPAFLLLSDIDPDAFLRDRSAMDEDALAELMGSIVAHGLRQPVEVTETGATPPYALVSGRRRYEAMQRTGYTKIPALIRPSEDPARILAAIVEENEVREDISPWDRGRVIFDAVEQGYFQTVEEAVQRLHPGASKQKRARLRQLAEVVAQMEPHLPDPESWQQAQLLRVAAALSAGHFELMVAAIRDLEPPRSPVEIGAVLDRIAAEALADPKLLRDDRRKGRPRRRVSLRPKLTCRREYLREGWCLRFSGPDATGALMEEIMDAIERDFTPSDWREGD</sequence>
<feature type="domain" description="ParB-like N-terminal" evidence="2">
    <location>
        <begin position="15"/>
        <end position="108"/>
    </location>
</feature>
<dbReference type="GO" id="GO:0003677">
    <property type="term" value="F:DNA binding"/>
    <property type="evidence" value="ECO:0007669"/>
    <property type="project" value="InterPro"/>
</dbReference>
<proteinExistence type="inferred from homology"/>
<evidence type="ECO:0000313" key="3">
    <source>
        <dbReference type="EMBL" id="ROT97674.1"/>
    </source>
</evidence>
<dbReference type="EMBL" id="RDRB01000011">
    <property type="protein sequence ID" value="ROT97674.1"/>
    <property type="molecule type" value="Genomic_DNA"/>
</dbReference>
<dbReference type="AlphaFoldDB" id="A0A3N2QR50"/>
<organism evidence="3 4">
    <name type="scientific">Histidinibacterium lentulum</name>
    <dbReference type="NCBI Taxonomy" id="2480588"/>
    <lineage>
        <taxon>Bacteria</taxon>
        <taxon>Pseudomonadati</taxon>
        <taxon>Pseudomonadota</taxon>
        <taxon>Alphaproteobacteria</taxon>
        <taxon>Rhodobacterales</taxon>
        <taxon>Paracoccaceae</taxon>
        <taxon>Histidinibacterium</taxon>
    </lineage>
</organism>
<dbReference type="Gene3D" id="3.90.1530.30">
    <property type="match status" value="1"/>
</dbReference>
<evidence type="ECO:0000313" key="4">
    <source>
        <dbReference type="Proteomes" id="UP000268016"/>
    </source>
</evidence>
<dbReference type="SUPFAM" id="SSF110849">
    <property type="entry name" value="ParB/Sulfiredoxin"/>
    <property type="match status" value="1"/>
</dbReference>
<accession>A0A3N2QR50</accession>